<name>A0A449BAT6_9BACT</name>
<evidence type="ECO:0000259" key="1">
    <source>
        <dbReference type="Pfam" id="PF01895"/>
    </source>
</evidence>
<dbReference type="EMBL" id="LR215043">
    <property type="protein sequence ID" value="VEU78312.1"/>
    <property type="molecule type" value="Genomic_DNA"/>
</dbReference>
<dbReference type="Gene3D" id="1.20.58.220">
    <property type="entry name" value="Phosphate transport system protein phou homolog 2, domain 2"/>
    <property type="match status" value="1"/>
</dbReference>
<reference evidence="2 3" key="1">
    <citation type="submission" date="2019-01" db="EMBL/GenBank/DDBJ databases">
        <authorList>
            <consortium name="Pathogen Informatics"/>
        </authorList>
    </citation>
    <scope>NUCLEOTIDE SEQUENCE [LARGE SCALE GENOMIC DNA]</scope>
    <source>
        <strain evidence="2 3">NCTC10184</strain>
    </source>
</reference>
<protein>
    <submittedName>
        <fullName evidence="2">Phosphate transport system protein PhoU</fullName>
    </submittedName>
</protein>
<dbReference type="InterPro" id="IPR038078">
    <property type="entry name" value="PhoU-like_sf"/>
</dbReference>
<dbReference type="GO" id="GO:0030643">
    <property type="term" value="P:intracellular phosphate ion homeostasis"/>
    <property type="evidence" value="ECO:0007669"/>
    <property type="project" value="InterPro"/>
</dbReference>
<dbReference type="InterPro" id="IPR026022">
    <property type="entry name" value="PhoU_dom"/>
</dbReference>
<dbReference type="GO" id="GO:0045936">
    <property type="term" value="P:negative regulation of phosphate metabolic process"/>
    <property type="evidence" value="ECO:0007669"/>
    <property type="project" value="InterPro"/>
</dbReference>
<dbReference type="OrthoDB" id="9814256at2"/>
<evidence type="ECO:0000313" key="2">
    <source>
        <dbReference type="EMBL" id="VEU78312.1"/>
    </source>
</evidence>
<dbReference type="Proteomes" id="UP000290876">
    <property type="component" value="Chromosome"/>
</dbReference>
<keyword evidence="3" id="KW-1185">Reference proteome</keyword>
<accession>A0A449BAT6</accession>
<feature type="domain" description="PhoU" evidence="1">
    <location>
        <begin position="28"/>
        <end position="106"/>
    </location>
</feature>
<dbReference type="PANTHER" id="PTHR42930">
    <property type="entry name" value="PHOSPHATE-SPECIFIC TRANSPORT SYSTEM ACCESSORY PROTEIN PHOU"/>
    <property type="match status" value="1"/>
</dbReference>
<dbReference type="PANTHER" id="PTHR42930:SF3">
    <property type="entry name" value="PHOSPHATE-SPECIFIC TRANSPORT SYSTEM ACCESSORY PROTEIN PHOU"/>
    <property type="match status" value="1"/>
</dbReference>
<proteinExistence type="predicted"/>
<gene>
    <name evidence="2" type="primary">phoU</name>
    <name evidence="2" type="ORF">NCTC10184_00553</name>
</gene>
<dbReference type="KEGG" id="mcob:NCTC10184_00553"/>
<dbReference type="AlphaFoldDB" id="A0A449BAT6"/>
<evidence type="ECO:0000313" key="3">
    <source>
        <dbReference type="Proteomes" id="UP000290876"/>
    </source>
</evidence>
<dbReference type="RefSeq" id="WP_129623142.1">
    <property type="nucleotide sequence ID" value="NZ_LR215043.1"/>
</dbReference>
<sequence length="233" mass="28149">MSVNYSLLKKSEENLKEFFYSYISHSIKMHDQVLSLIEKARTKDETIHDAMKTLTEMENFSDHVQVDNVNELLWDLSKDQPMLDHLRWYICVLNSLGDIERINDYLFFLGKFFTKYHHMMSTDTLEIAVTLNQKLNELFHNFLKYARRKQASKFFEVFQKEKNDYKVFCDKKIEELALKLEQEKINIQIIIKLSFELHSHYRIVERMENILENLVFINEPEYFQKKLSQNEQI</sequence>
<dbReference type="SUPFAM" id="SSF109755">
    <property type="entry name" value="PhoU-like"/>
    <property type="match status" value="1"/>
</dbReference>
<dbReference type="Pfam" id="PF01895">
    <property type="entry name" value="PhoU"/>
    <property type="match status" value="1"/>
</dbReference>
<organism evidence="2 3">
    <name type="scientific">Mycoplasmopsis columbinasalis</name>
    <dbReference type="NCBI Taxonomy" id="114880"/>
    <lineage>
        <taxon>Bacteria</taxon>
        <taxon>Bacillati</taxon>
        <taxon>Mycoplasmatota</taxon>
        <taxon>Mycoplasmoidales</taxon>
        <taxon>Metamycoplasmataceae</taxon>
        <taxon>Mycoplasmopsis</taxon>
    </lineage>
</organism>
<dbReference type="InterPro" id="IPR028366">
    <property type="entry name" value="PhoU"/>
</dbReference>